<dbReference type="Proteomes" id="UP001501777">
    <property type="component" value="Unassembled WGS sequence"/>
</dbReference>
<reference evidence="1 2" key="1">
    <citation type="journal article" date="2019" name="Int. J. Syst. Evol. Microbiol.">
        <title>The Global Catalogue of Microorganisms (GCM) 10K type strain sequencing project: providing services to taxonomists for standard genome sequencing and annotation.</title>
        <authorList>
            <consortium name="The Broad Institute Genomics Platform"/>
            <consortium name="The Broad Institute Genome Sequencing Center for Infectious Disease"/>
            <person name="Wu L."/>
            <person name="Ma J."/>
        </authorList>
    </citation>
    <scope>NUCLEOTIDE SEQUENCE [LARGE SCALE GENOMIC DNA]</scope>
    <source>
        <strain evidence="1 2">JCM 4395</strain>
    </source>
</reference>
<evidence type="ECO:0000313" key="2">
    <source>
        <dbReference type="Proteomes" id="UP001501777"/>
    </source>
</evidence>
<name>A0ABN3N5H2_STRLO</name>
<accession>A0ABN3N5H2</accession>
<proteinExistence type="predicted"/>
<keyword evidence="2" id="KW-1185">Reference proteome</keyword>
<organism evidence="1 2">
    <name type="scientific">Streptomyces longisporus</name>
    <dbReference type="NCBI Taxonomy" id="1948"/>
    <lineage>
        <taxon>Bacteria</taxon>
        <taxon>Bacillati</taxon>
        <taxon>Actinomycetota</taxon>
        <taxon>Actinomycetes</taxon>
        <taxon>Kitasatosporales</taxon>
        <taxon>Streptomycetaceae</taxon>
        <taxon>Streptomyces</taxon>
    </lineage>
</organism>
<gene>
    <name evidence="1" type="ORF">GCM10010276_73970</name>
</gene>
<evidence type="ECO:0000313" key="1">
    <source>
        <dbReference type="EMBL" id="GAA2514836.1"/>
    </source>
</evidence>
<comment type="caution">
    <text evidence="1">The sequence shown here is derived from an EMBL/GenBank/DDBJ whole genome shotgun (WGS) entry which is preliminary data.</text>
</comment>
<dbReference type="RefSeq" id="WP_425585833.1">
    <property type="nucleotide sequence ID" value="NZ_BAAASG010000023.1"/>
</dbReference>
<protein>
    <submittedName>
        <fullName evidence="1">Uncharacterized protein</fullName>
    </submittedName>
</protein>
<dbReference type="EMBL" id="BAAASG010000023">
    <property type="protein sequence ID" value="GAA2514836.1"/>
    <property type="molecule type" value="Genomic_DNA"/>
</dbReference>
<sequence>MADLPLRGDRWLYGATAATNRFTSRTESVRADLEQGMEFHWSAGLPGGSETVAVLHLAISA</sequence>